<feature type="region of interest" description="Disordered" evidence="1">
    <location>
        <begin position="1"/>
        <end position="120"/>
    </location>
</feature>
<keyword evidence="3" id="KW-1185">Reference proteome</keyword>
<proteinExistence type="predicted"/>
<dbReference type="EMBL" id="NHYD01001756">
    <property type="protein sequence ID" value="PPQ90020.1"/>
    <property type="molecule type" value="Genomic_DNA"/>
</dbReference>
<protein>
    <submittedName>
        <fullName evidence="2">Uncharacterized protein</fullName>
    </submittedName>
</protein>
<dbReference type="Proteomes" id="UP000283269">
    <property type="component" value="Unassembled WGS sequence"/>
</dbReference>
<evidence type="ECO:0000256" key="1">
    <source>
        <dbReference type="SAM" id="MobiDB-lite"/>
    </source>
</evidence>
<gene>
    <name evidence="2" type="ORF">CVT25_009660</name>
</gene>
<dbReference type="AlphaFoldDB" id="A0A409XGZ6"/>
<feature type="region of interest" description="Disordered" evidence="1">
    <location>
        <begin position="145"/>
        <end position="174"/>
    </location>
</feature>
<comment type="caution">
    <text evidence="2">The sequence shown here is derived from an EMBL/GenBank/DDBJ whole genome shotgun (WGS) entry which is preliminary data.</text>
</comment>
<sequence length="174" mass="17667">MEGQGGRAEGKEGEGRPAQAAAAVFNGNSRLGAGGGTAKELALSVRRARRSAAYTGPSPLPIQGSKAYPAPQISTPASFPSADAYLSPPPTPTMPTPQQNPAAEGAPGNADEELARAVPEAGPEELCGACWGVLFADFGAGAVGGLTNEDGMRVVLPGEDDDDDEHQRKASIWG</sequence>
<reference evidence="2 3" key="1">
    <citation type="journal article" date="2018" name="Evol. Lett.">
        <title>Horizontal gene cluster transfer increased hallucinogenic mushroom diversity.</title>
        <authorList>
            <person name="Reynolds H.T."/>
            <person name="Vijayakumar V."/>
            <person name="Gluck-Thaler E."/>
            <person name="Korotkin H.B."/>
            <person name="Matheny P.B."/>
            <person name="Slot J.C."/>
        </authorList>
    </citation>
    <scope>NUCLEOTIDE SEQUENCE [LARGE SCALE GENOMIC DNA]</scope>
    <source>
        <strain evidence="2 3">2631</strain>
    </source>
</reference>
<evidence type="ECO:0000313" key="3">
    <source>
        <dbReference type="Proteomes" id="UP000283269"/>
    </source>
</evidence>
<evidence type="ECO:0000313" key="2">
    <source>
        <dbReference type="EMBL" id="PPQ90020.1"/>
    </source>
</evidence>
<dbReference type="InParanoid" id="A0A409XGZ6"/>
<accession>A0A409XGZ6</accession>
<organism evidence="2 3">
    <name type="scientific">Psilocybe cyanescens</name>
    <dbReference type="NCBI Taxonomy" id="93625"/>
    <lineage>
        <taxon>Eukaryota</taxon>
        <taxon>Fungi</taxon>
        <taxon>Dikarya</taxon>
        <taxon>Basidiomycota</taxon>
        <taxon>Agaricomycotina</taxon>
        <taxon>Agaricomycetes</taxon>
        <taxon>Agaricomycetidae</taxon>
        <taxon>Agaricales</taxon>
        <taxon>Agaricineae</taxon>
        <taxon>Strophariaceae</taxon>
        <taxon>Psilocybe</taxon>
    </lineage>
</organism>
<name>A0A409XGZ6_PSICY</name>